<dbReference type="RefSeq" id="WP_269922887.1">
    <property type="nucleotide sequence ID" value="NZ_JAMKBI010000013.1"/>
</dbReference>
<dbReference type="Proteomes" id="UP001152172">
    <property type="component" value="Unassembled WGS sequence"/>
</dbReference>
<name>A0A9X3LBL1_9BACI</name>
<organism evidence="1 2">
    <name type="scientific">Psychrobacillus psychrodurans</name>
    <dbReference type="NCBI Taxonomy" id="126157"/>
    <lineage>
        <taxon>Bacteria</taxon>
        <taxon>Bacillati</taxon>
        <taxon>Bacillota</taxon>
        <taxon>Bacilli</taxon>
        <taxon>Bacillales</taxon>
        <taxon>Bacillaceae</taxon>
        <taxon>Psychrobacillus</taxon>
    </lineage>
</organism>
<dbReference type="AlphaFoldDB" id="A0A9X3LBL1"/>
<evidence type="ECO:0000313" key="2">
    <source>
        <dbReference type="Proteomes" id="UP001152172"/>
    </source>
</evidence>
<comment type="caution">
    <text evidence="1">The sequence shown here is derived from an EMBL/GenBank/DDBJ whole genome shotgun (WGS) entry which is preliminary data.</text>
</comment>
<sequence>MKIFVATILLLISFYIVKVDLIEGTIPLAYSSHQIECEKKLDYITVEVMAGDTLHSLFSLYPSAESITYTERLTDFYNLNPHFINQSFKVGENVLLPVYTLPAECK</sequence>
<evidence type="ECO:0008006" key="3">
    <source>
        <dbReference type="Google" id="ProtNLM"/>
    </source>
</evidence>
<protein>
    <recommendedName>
        <fullName evidence="3">LysM domain-containing protein</fullName>
    </recommendedName>
</protein>
<gene>
    <name evidence="1" type="ORF">M9R61_15920</name>
</gene>
<dbReference type="EMBL" id="JAMKBI010000013">
    <property type="protein sequence ID" value="MCZ8534792.1"/>
    <property type="molecule type" value="Genomic_DNA"/>
</dbReference>
<proteinExistence type="predicted"/>
<keyword evidence="2" id="KW-1185">Reference proteome</keyword>
<evidence type="ECO:0000313" key="1">
    <source>
        <dbReference type="EMBL" id="MCZ8534792.1"/>
    </source>
</evidence>
<reference evidence="1" key="1">
    <citation type="submission" date="2022-05" db="EMBL/GenBank/DDBJ databases">
        <authorList>
            <person name="Colautti A."/>
            <person name="Iacumin L."/>
        </authorList>
    </citation>
    <scope>NUCLEOTIDE SEQUENCE</scope>
    <source>
        <strain evidence="1">DSM 30747</strain>
    </source>
</reference>
<accession>A0A9X3LBL1</accession>